<dbReference type="Proteomes" id="UP001174909">
    <property type="component" value="Unassembled WGS sequence"/>
</dbReference>
<dbReference type="GO" id="GO:0003729">
    <property type="term" value="F:mRNA binding"/>
    <property type="evidence" value="ECO:0007669"/>
    <property type="project" value="TreeGrafter"/>
</dbReference>
<dbReference type="InterPro" id="IPR018862">
    <property type="entry name" value="eIF4E-T"/>
</dbReference>
<feature type="compositionally biased region" description="Polar residues" evidence="3">
    <location>
        <begin position="113"/>
        <end position="133"/>
    </location>
</feature>
<gene>
    <name evidence="4" type="ORF">GBAR_LOCUS9435</name>
</gene>
<evidence type="ECO:0000256" key="3">
    <source>
        <dbReference type="SAM" id="MobiDB-lite"/>
    </source>
</evidence>
<dbReference type="PANTHER" id="PTHR12269">
    <property type="entry name" value="EUKARYOTIC TRANSLATION INITIATION FACTOR 4E TRANSPORTER"/>
    <property type="match status" value="1"/>
</dbReference>
<dbReference type="EMBL" id="CASHTH010001425">
    <property type="protein sequence ID" value="CAI8015154.1"/>
    <property type="molecule type" value="Genomic_DNA"/>
</dbReference>
<evidence type="ECO:0000313" key="5">
    <source>
        <dbReference type="Proteomes" id="UP001174909"/>
    </source>
</evidence>
<reference evidence="4" key="1">
    <citation type="submission" date="2023-03" db="EMBL/GenBank/DDBJ databases">
        <authorList>
            <person name="Steffen K."/>
            <person name="Cardenas P."/>
        </authorList>
    </citation>
    <scope>NUCLEOTIDE SEQUENCE</scope>
</reference>
<accession>A0AA35RQ29</accession>
<comment type="caution">
    <text evidence="4">The sequence shown here is derived from an EMBL/GenBank/DDBJ whole genome shotgun (WGS) entry which is preliminary data.</text>
</comment>
<feature type="region of interest" description="Disordered" evidence="3">
    <location>
        <begin position="264"/>
        <end position="379"/>
    </location>
</feature>
<evidence type="ECO:0000313" key="4">
    <source>
        <dbReference type="EMBL" id="CAI8015154.1"/>
    </source>
</evidence>
<protein>
    <submittedName>
        <fullName evidence="4">Uncharacterized protein</fullName>
    </submittedName>
</protein>
<proteinExistence type="predicted"/>
<keyword evidence="2" id="KW-0963">Cytoplasm</keyword>
<feature type="region of interest" description="Disordered" evidence="3">
    <location>
        <begin position="1"/>
        <end position="177"/>
    </location>
</feature>
<dbReference type="GO" id="GO:0017148">
    <property type="term" value="P:negative regulation of translation"/>
    <property type="evidence" value="ECO:0007669"/>
    <property type="project" value="TreeGrafter"/>
</dbReference>
<feature type="compositionally biased region" description="Basic and acidic residues" evidence="3">
    <location>
        <begin position="154"/>
        <end position="163"/>
    </location>
</feature>
<dbReference type="GO" id="GO:0005634">
    <property type="term" value="C:nucleus"/>
    <property type="evidence" value="ECO:0007669"/>
    <property type="project" value="TreeGrafter"/>
</dbReference>
<dbReference type="AlphaFoldDB" id="A0AA35RQ29"/>
<dbReference type="Pfam" id="PF10477">
    <property type="entry name" value="EIF4E-T"/>
    <property type="match status" value="1"/>
</dbReference>
<feature type="compositionally biased region" description="Polar residues" evidence="3">
    <location>
        <begin position="1"/>
        <end position="10"/>
    </location>
</feature>
<evidence type="ECO:0000256" key="2">
    <source>
        <dbReference type="ARBA" id="ARBA00022490"/>
    </source>
</evidence>
<feature type="compositionally biased region" description="Basic and acidic residues" evidence="3">
    <location>
        <begin position="399"/>
        <end position="419"/>
    </location>
</feature>
<organism evidence="4 5">
    <name type="scientific">Geodia barretti</name>
    <name type="common">Barrett's horny sponge</name>
    <dbReference type="NCBI Taxonomy" id="519541"/>
    <lineage>
        <taxon>Eukaryota</taxon>
        <taxon>Metazoa</taxon>
        <taxon>Porifera</taxon>
        <taxon>Demospongiae</taxon>
        <taxon>Heteroscleromorpha</taxon>
        <taxon>Tetractinellida</taxon>
        <taxon>Astrophorina</taxon>
        <taxon>Geodiidae</taxon>
        <taxon>Geodia</taxon>
    </lineage>
</organism>
<feature type="compositionally biased region" description="Polar residues" evidence="3">
    <location>
        <begin position="168"/>
        <end position="177"/>
    </location>
</feature>
<feature type="region of interest" description="Disordered" evidence="3">
    <location>
        <begin position="214"/>
        <end position="241"/>
    </location>
</feature>
<keyword evidence="5" id="KW-1185">Reference proteome</keyword>
<feature type="compositionally biased region" description="Low complexity" evidence="3">
    <location>
        <begin position="271"/>
        <end position="289"/>
    </location>
</feature>
<feature type="region of interest" description="Disordered" evidence="3">
    <location>
        <begin position="399"/>
        <end position="428"/>
    </location>
</feature>
<dbReference type="PANTHER" id="PTHR12269:SF1">
    <property type="entry name" value="EUKARYOTIC TRANSLATION INITIATION FACTOR 4E TRANSPORTER"/>
    <property type="match status" value="1"/>
</dbReference>
<name>A0AA35RQ29_GEOBA</name>
<feature type="compositionally biased region" description="Low complexity" evidence="3">
    <location>
        <begin position="34"/>
        <end position="44"/>
    </location>
</feature>
<evidence type="ECO:0000256" key="1">
    <source>
        <dbReference type="ARBA" id="ARBA00004496"/>
    </source>
</evidence>
<feature type="non-terminal residue" evidence="4">
    <location>
        <position position="1"/>
    </location>
</feature>
<feature type="compositionally biased region" description="Basic and acidic residues" evidence="3">
    <location>
        <begin position="344"/>
        <end position="365"/>
    </location>
</feature>
<feature type="compositionally biased region" description="Basic and acidic residues" evidence="3">
    <location>
        <begin position="65"/>
        <end position="75"/>
    </location>
</feature>
<dbReference type="GO" id="GO:0036464">
    <property type="term" value="C:cytoplasmic ribonucleoprotein granule"/>
    <property type="evidence" value="ECO:0007669"/>
    <property type="project" value="UniProtKB-ARBA"/>
</dbReference>
<comment type="subcellular location">
    <subcellularLocation>
        <location evidence="1">Cytoplasm</location>
    </subcellularLocation>
</comment>
<sequence>MQRHLGTSRNPHLLVVSVGGGGGGGGKGRKRNSRSASGGSSYRSRSPKRRSGKEGGKGGGGGGGGEKEGGKEKESTAAVVSCELEWDSGSHGEQEPGELIINGGVSPAKETLLTKQASLESTASSVDKTSGASAQGGSGEGGEEGEEDGTLTKTGEKVGKDGAESEESTTQPRHTYTRVQLLALKDHTLSQKKPESLQGKFFRQGKWCAEAWLTPQSSSEETAELEEGETGETAVTGKTLPKLKNPTTLSIIREHEVRGYGKVCLSPQRRSFGSGCSWNTSSSSSSSAKDGGHTAGASSSSSANNRDSPFDGNAPDSRRGARSSGYHHSNHAHSHSPMVINHIPLRDKKGWKGDGGRAGERDRGRSYGGFKSKEIEEEPEWMSFGPTDRSEVIELVGLEEHERGRDGGGRDRERGDGRDAAVVCEEGE</sequence>
<feature type="compositionally biased region" description="Acidic residues" evidence="3">
    <location>
        <begin position="221"/>
        <end position="230"/>
    </location>
</feature>